<feature type="domain" description="Polysaccharide pyruvyl transferase" evidence="1">
    <location>
        <begin position="69"/>
        <end position="318"/>
    </location>
</feature>
<keyword evidence="3" id="KW-0808">Transferase</keyword>
<reference evidence="2 5" key="2">
    <citation type="submission" date="2020-07" db="EMBL/GenBank/DDBJ databases">
        <title>Organ Donor 1.</title>
        <authorList>
            <person name="Marsh A.J."/>
            <person name="Azcarate-Peril M.A."/>
        </authorList>
    </citation>
    <scope>NUCLEOTIDE SEQUENCE [LARGE SCALE GENOMIC DNA]</scope>
    <source>
        <strain evidence="2 5">AMC0717</strain>
    </source>
</reference>
<evidence type="ECO:0000259" key="1">
    <source>
        <dbReference type="Pfam" id="PF04230"/>
    </source>
</evidence>
<dbReference type="PANTHER" id="PTHR36836:SF1">
    <property type="entry name" value="COLANIC ACID BIOSYNTHESIS PROTEIN WCAK"/>
    <property type="match status" value="1"/>
</dbReference>
<protein>
    <submittedName>
        <fullName evidence="2 3">Polysaccharide pyruvyl transferase family protein</fullName>
    </submittedName>
</protein>
<dbReference type="EMBL" id="FRBP01000008">
    <property type="protein sequence ID" value="SHL85461.1"/>
    <property type="molecule type" value="Genomic_DNA"/>
</dbReference>
<dbReference type="AlphaFoldDB" id="A0AB74F164"/>
<dbReference type="eggNOG" id="COG2327">
    <property type="taxonomic scope" value="Bacteria"/>
</dbReference>
<accession>A0AB74F164</accession>
<reference evidence="3 4" key="1">
    <citation type="submission" date="2016-11" db="EMBL/GenBank/DDBJ databases">
        <authorList>
            <person name="Varghese N."/>
            <person name="Submissions S."/>
        </authorList>
    </citation>
    <scope>NUCLEOTIDE SEQUENCE [LARGE SCALE GENOMIC DNA]</scope>
    <source>
        <strain evidence="3 4">FD</strain>
    </source>
</reference>
<evidence type="ECO:0000313" key="4">
    <source>
        <dbReference type="Proteomes" id="UP000184012"/>
    </source>
</evidence>
<proteinExistence type="predicted"/>
<dbReference type="Proteomes" id="UP000586254">
    <property type="component" value="Unassembled WGS sequence"/>
</dbReference>
<dbReference type="EMBL" id="JACCKS010000033">
    <property type="protein sequence ID" value="NZA40104.1"/>
    <property type="molecule type" value="Genomic_DNA"/>
</dbReference>
<dbReference type="PANTHER" id="PTHR36836">
    <property type="entry name" value="COLANIC ACID BIOSYNTHESIS PROTEIN WCAK"/>
    <property type="match status" value="1"/>
</dbReference>
<dbReference type="Proteomes" id="UP000184012">
    <property type="component" value="Unassembled WGS sequence"/>
</dbReference>
<dbReference type="KEGG" id="elm:ELI_1973"/>
<gene>
    <name evidence="2" type="ORF">H0N91_18720</name>
    <name evidence="3" type="ORF">SAMN04515649_108145</name>
</gene>
<organism evidence="3 4">
    <name type="scientific">Eubacterium callanderi</name>
    <dbReference type="NCBI Taxonomy" id="53442"/>
    <lineage>
        <taxon>Bacteria</taxon>
        <taxon>Bacillati</taxon>
        <taxon>Bacillota</taxon>
        <taxon>Clostridia</taxon>
        <taxon>Eubacteriales</taxon>
        <taxon>Eubacteriaceae</taxon>
        <taxon>Eubacterium</taxon>
    </lineage>
</organism>
<dbReference type="HOGENOM" id="CLU_039510_2_0_9"/>
<evidence type="ECO:0000313" key="3">
    <source>
        <dbReference type="EMBL" id="SHL85461.1"/>
    </source>
</evidence>
<dbReference type="RefSeq" id="WP_013380277.1">
    <property type="nucleotide sequence ID" value="NC_014624.2"/>
</dbReference>
<evidence type="ECO:0000313" key="5">
    <source>
        <dbReference type="Proteomes" id="UP000586254"/>
    </source>
</evidence>
<dbReference type="GO" id="GO:0016740">
    <property type="term" value="F:transferase activity"/>
    <property type="evidence" value="ECO:0007669"/>
    <property type="project" value="UniProtKB-KW"/>
</dbReference>
<evidence type="ECO:0000313" key="2">
    <source>
        <dbReference type="EMBL" id="NZA40104.1"/>
    </source>
</evidence>
<comment type="caution">
    <text evidence="3">The sequence shown here is derived from an EMBL/GenBank/DDBJ whole genome shotgun (WGS) entry which is preliminary data.</text>
</comment>
<sequence>MKNILLYAHGGSGNHGCEALAKTIHSFLPYNYNKILCTFNKKEDDYYKTTNLFDCVIEQTSFPKGSLRYYIDGVQRKIFKSKGIALNQTFKILKNKMSKGDYAISIGGDNYCYKNTQWLEKYNSFFQENKIKTILLGCSIEPSILKKENIINDLKKYSVIIARESITYNALKEAKIKNIYLIPDPAFTLEKRECKLPDKFLENNTVGINISPLIESCENRPNITFKNYVKLIEKLIENTEMQIALIPHVIWEKDNDLKVLKKLYEMFKNTNRVMLIQDKGCEELKYIISKCRFMIAARTHASIAAYSSFVPTLVIGYSVKAEGIAKDIFGEAYHYVLPVQKLAGEEDLFDAFKWLFKHENKITKKLYNVVPVYIQEANNTTALFKEIFINDK</sequence>
<name>A0AB74F164_9FIRM</name>
<dbReference type="GeneID" id="68363127"/>
<dbReference type="InterPro" id="IPR007345">
    <property type="entry name" value="Polysacch_pyruvyl_Trfase"/>
</dbReference>
<dbReference type="Pfam" id="PF04230">
    <property type="entry name" value="PS_pyruv_trans"/>
    <property type="match status" value="1"/>
</dbReference>